<accession>A0ABW4ZW44</accession>
<dbReference type="Gene3D" id="3.30.360.10">
    <property type="entry name" value="Dihydrodipicolinate Reductase, domain 2"/>
    <property type="match status" value="1"/>
</dbReference>
<reference evidence="3" key="1">
    <citation type="journal article" date="2019" name="Int. J. Syst. Evol. Microbiol.">
        <title>The Global Catalogue of Microorganisms (GCM) 10K type strain sequencing project: providing services to taxonomists for standard genome sequencing and annotation.</title>
        <authorList>
            <consortium name="The Broad Institute Genomics Platform"/>
            <consortium name="The Broad Institute Genome Sequencing Center for Infectious Disease"/>
            <person name="Wu L."/>
            <person name="Ma J."/>
        </authorList>
    </citation>
    <scope>NUCLEOTIDE SEQUENCE [LARGE SCALE GENOMIC DNA]</scope>
    <source>
        <strain evidence="3">CGMCC 1.13574</strain>
    </source>
</reference>
<sequence length="310" mass="35126">MNIGVVGTGFGSYHAQLLQQMHLVDRVVIFGRNESKLQQLKEQLGVEVTSCIDDLLLDPGIEVLDICLPSDLHSHYAIEALKNGKHVFCETPVCFQLEEAEEMKRAAKQYGKRVLVNQFIKFDPAYAYLQHAIDEQKYGKLLSLTLKRETSPMWGDLGLREITTKLMIHELDFLTWIFGAIDKFSAWGTELEDKAQAQVRACFQHKGQFAEIIAASQMPAAYPFIVGYEAYFERAKLVYHESDHQGQIEAALHEYTSSGMRELALRSANPYEKSIEHAVRCFRDGTASLISLDDAIQSLKIAVELQRRIV</sequence>
<dbReference type="InterPro" id="IPR000683">
    <property type="entry name" value="Gfo/Idh/MocA-like_OxRdtase_N"/>
</dbReference>
<dbReference type="Pfam" id="PF01408">
    <property type="entry name" value="GFO_IDH_MocA"/>
    <property type="match status" value="1"/>
</dbReference>
<evidence type="ECO:0000313" key="2">
    <source>
        <dbReference type="EMBL" id="MFD2169666.1"/>
    </source>
</evidence>
<gene>
    <name evidence="2" type="ORF">ACFSOY_06625</name>
</gene>
<dbReference type="SUPFAM" id="SSF51735">
    <property type="entry name" value="NAD(P)-binding Rossmann-fold domains"/>
    <property type="match status" value="1"/>
</dbReference>
<dbReference type="EMBL" id="JBHUIO010000005">
    <property type="protein sequence ID" value="MFD2169666.1"/>
    <property type="molecule type" value="Genomic_DNA"/>
</dbReference>
<protein>
    <submittedName>
        <fullName evidence="2">Gfo/Idh/MocA family protein</fullName>
    </submittedName>
</protein>
<organism evidence="2 3">
    <name type="scientific">Tumebacillus lipolyticus</name>
    <dbReference type="NCBI Taxonomy" id="1280370"/>
    <lineage>
        <taxon>Bacteria</taxon>
        <taxon>Bacillati</taxon>
        <taxon>Bacillota</taxon>
        <taxon>Bacilli</taxon>
        <taxon>Bacillales</taxon>
        <taxon>Alicyclobacillaceae</taxon>
        <taxon>Tumebacillus</taxon>
    </lineage>
</organism>
<keyword evidence="3" id="KW-1185">Reference proteome</keyword>
<dbReference type="Gene3D" id="3.40.50.720">
    <property type="entry name" value="NAD(P)-binding Rossmann-like Domain"/>
    <property type="match status" value="1"/>
</dbReference>
<dbReference type="Proteomes" id="UP001597343">
    <property type="component" value="Unassembled WGS sequence"/>
</dbReference>
<feature type="domain" description="Gfo/Idh/MocA-like oxidoreductase N-terminal" evidence="1">
    <location>
        <begin position="1"/>
        <end position="117"/>
    </location>
</feature>
<comment type="caution">
    <text evidence="2">The sequence shown here is derived from an EMBL/GenBank/DDBJ whole genome shotgun (WGS) entry which is preliminary data.</text>
</comment>
<dbReference type="PANTHER" id="PTHR43377:SF1">
    <property type="entry name" value="BILIVERDIN REDUCTASE A"/>
    <property type="match status" value="1"/>
</dbReference>
<dbReference type="PANTHER" id="PTHR43377">
    <property type="entry name" value="BILIVERDIN REDUCTASE A"/>
    <property type="match status" value="1"/>
</dbReference>
<evidence type="ECO:0000313" key="3">
    <source>
        <dbReference type="Proteomes" id="UP001597343"/>
    </source>
</evidence>
<dbReference type="RefSeq" id="WP_386044992.1">
    <property type="nucleotide sequence ID" value="NZ_JBHUIO010000005.1"/>
</dbReference>
<evidence type="ECO:0000259" key="1">
    <source>
        <dbReference type="Pfam" id="PF01408"/>
    </source>
</evidence>
<name>A0ABW4ZW44_9BACL</name>
<proteinExistence type="predicted"/>
<dbReference type="InterPro" id="IPR036291">
    <property type="entry name" value="NAD(P)-bd_dom_sf"/>
</dbReference>
<dbReference type="InterPro" id="IPR051450">
    <property type="entry name" value="Gfo/Idh/MocA_Oxidoreductases"/>
</dbReference>